<dbReference type="InterPro" id="IPR006638">
    <property type="entry name" value="Elp3/MiaA/NifB-like_rSAM"/>
</dbReference>
<comment type="cofactor">
    <cofactor evidence="1">
        <name>[4Fe-4S] cluster</name>
        <dbReference type="ChEBI" id="CHEBI:49883"/>
    </cofactor>
</comment>
<dbReference type="SUPFAM" id="SSF102114">
    <property type="entry name" value="Radical SAM enzymes"/>
    <property type="match status" value="1"/>
</dbReference>
<keyword evidence="2" id="KW-0949">S-adenosyl-L-methionine</keyword>
<evidence type="ECO:0000256" key="5">
    <source>
        <dbReference type="ARBA" id="ARBA00023014"/>
    </source>
</evidence>
<dbReference type="SFLD" id="SFLDG01082">
    <property type="entry name" value="B12-binding_domain_containing"/>
    <property type="match status" value="1"/>
</dbReference>
<dbReference type="AlphaFoldDB" id="A0A1F6YH80"/>
<dbReference type="InterPro" id="IPR007197">
    <property type="entry name" value="rSAM"/>
</dbReference>
<evidence type="ECO:0000313" key="8">
    <source>
        <dbReference type="Proteomes" id="UP000179274"/>
    </source>
</evidence>
<evidence type="ECO:0000256" key="2">
    <source>
        <dbReference type="ARBA" id="ARBA00022691"/>
    </source>
</evidence>
<feature type="domain" description="Radical SAM core" evidence="6">
    <location>
        <begin position="213"/>
        <end position="453"/>
    </location>
</feature>
<dbReference type="PROSITE" id="PS51918">
    <property type="entry name" value="RADICAL_SAM"/>
    <property type="match status" value="1"/>
</dbReference>
<dbReference type="SMART" id="SM00729">
    <property type="entry name" value="Elp3"/>
    <property type="match status" value="1"/>
</dbReference>
<dbReference type="Gene3D" id="3.40.50.280">
    <property type="entry name" value="Cobalamin-binding domain"/>
    <property type="match status" value="1"/>
</dbReference>
<evidence type="ECO:0000313" key="7">
    <source>
        <dbReference type="EMBL" id="OGJ05650.1"/>
    </source>
</evidence>
<dbReference type="GO" id="GO:0046872">
    <property type="term" value="F:metal ion binding"/>
    <property type="evidence" value="ECO:0007669"/>
    <property type="project" value="UniProtKB-KW"/>
</dbReference>
<dbReference type="PANTHER" id="PTHR43409">
    <property type="entry name" value="ANAEROBIC MAGNESIUM-PROTOPORPHYRIN IX MONOMETHYL ESTER CYCLASE-RELATED"/>
    <property type="match status" value="1"/>
</dbReference>
<dbReference type="InterPro" id="IPR013785">
    <property type="entry name" value="Aldolase_TIM"/>
</dbReference>
<evidence type="ECO:0000259" key="6">
    <source>
        <dbReference type="PROSITE" id="PS51918"/>
    </source>
</evidence>
<evidence type="ECO:0000256" key="4">
    <source>
        <dbReference type="ARBA" id="ARBA00023004"/>
    </source>
</evidence>
<protein>
    <submittedName>
        <fullName evidence="7">B12-binding domain-containing radical SAM protein</fullName>
    </submittedName>
</protein>
<keyword evidence="5" id="KW-0411">Iron-sulfur</keyword>
<evidence type="ECO:0000256" key="1">
    <source>
        <dbReference type="ARBA" id="ARBA00001966"/>
    </source>
</evidence>
<gene>
    <name evidence="7" type="ORF">A2192_00305</name>
</gene>
<dbReference type="Gene3D" id="3.20.20.70">
    <property type="entry name" value="Aldolase class I"/>
    <property type="match status" value="1"/>
</dbReference>
<reference evidence="7 8" key="1">
    <citation type="journal article" date="2016" name="Nat. Commun.">
        <title>Thousands of microbial genomes shed light on interconnected biogeochemical processes in an aquifer system.</title>
        <authorList>
            <person name="Anantharaman K."/>
            <person name="Brown C.T."/>
            <person name="Hug L.A."/>
            <person name="Sharon I."/>
            <person name="Castelle C.J."/>
            <person name="Probst A.J."/>
            <person name="Thomas B.C."/>
            <person name="Singh A."/>
            <person name="Wilkins M.J."/>
            <person name="Karaoz U."/>
            <person name="Brodie E.L."/>
            <person name="Williams K.H."/>
            <person name="Hubbard S.S."/>
            <person name="Banfield J.F."/>
        </authorList>
    </citation>
    <scope>NUCLEOTIDE SEQUENCE [LARGE SCALE GENOMIC DNA]</scope>
</reference>
<dbReference type="SFLD" id="SFLDS00029">
    <property type="entry name" value="Radical_SAM"/>
    <property type="match status" value="1"/>
</dbReference>
<accession>A0A1F6YH80</accession>
<dbReference type="InterPro" id="IPR051198">
    <property type="entry name" value="BchE-like"/>
</dbReference>
<dbReference type="EMBL" id="MFVW01000036">
    <property type="protein sequence ID" value="OGJ05650.1"/>
    <property type="molecule type" value="Genomic_DNA"/>
</dbReference>
<dbReference type="GO" id="GO:0003824">
    <property type="term" value="F:catalytic activity"/>
    <property type="evidence" value="ECO:0007669"/>
    <property type="project" value="InterPro"/>
</dbReference>
<proteinExistence type="predicted"/>
<organism evidence="7 8">
    <name type="scientific">Candidatus Nomurabacteria bacterium RIFOXYA1_FULL_35_17</name>
    <dbReference type="NCBI Taxonomy" id="1801798"/>
    <lineage>
        <taxon>Bacteria</taxon>
        <taxon>Candidatus Nomuraibacteriota</taxon>
    </lineage>
</organism>
<evidence type="ECO:0000256" key="3">
    <source>
        <dbReference type="ARBA" id="ARBA00022723"/>
    </source>
</evidence>
<dbReference type="PANTHER" id="PTHR43409:SF7">
    <property type="entry name" value="BLL1977 PROTEIN"/>
    <property type="match status" value="1"/>
</dbReference>
<keyword evidence="3" id="KW-0479">Metal-binding</keyword>
<dbReference type="Proteomes" id="UP000179274">
    <property type="component" value="Unassembled WGS sequence"/>
</dbReference>
<keyword evidence="4" id="KW-0408">Iron</keyword>
<dbReference type="Pfam" id="PF04055">
    <property type="entry name" value="Radical_SAM"/>
    <property type="match status" value="1"/>
</dbReference>
<sequence>MSKSKFSISISYPPLINSKGIAFLSQNRQFQWTNTGNYIYPIIPAYAATLLQKNNYKVFWDDAIAQKLTYFQWLKRLIKNKPNMIVIESKTPTIKSHWQIIKNIKNLSQTKYPDWHPKIVLIGDHVTAFPLESFDNCPVDYVITGGDYDFMLLSLANHLTKKTKLEPGFYYKKNKKIVNSGPFALKHHNLDTLPIIDRDLTQWKLYAYQNTNYKYTPGTYTMFGRDCWWGRCTFCSWTTTHPAGSFRSVSPKRALDEIGQLINKYHIKEIFDDTGTLPIGPWLMEFCQGMIDRGYNKKIKFGCNMRFGHLDQKQYDLMGNAGFRFILYGLESSNQNTLDRIEKRTKVQDSRKTLAMAKKSGLEPHLTIMIGYPWETEKDAQTTLNEARQLFKDGLADSMQATRIIPYPGTPLFKECQDNNWLLTDNWDDYDMRQPIMKSSLSPQQQEKLIQSLFKGVLTPKFLIRKVLSIRSPADVKFLSTYAYKYLKKLKDFPSSKI</sequence>
<dbReference type="InterPro" id="IPR058240">
    <property type="entry name" value="rSAM_sf"/>
</dbReference>
<dbReference type="GO" id="GO:0051536">
    <property type="term" value="F:iron-sulfur cluster binding"/>
    <property type="evidence" value="ECO:0007669"/>
    <property type="project" value="UniProtKB-KW"/>
</dbReference>
<comment type="caution">
    <text evidence="7">The sequence shown here is derived from an EMBL/GenBank/DDBJ whole genome shotgun (WGS) entry which is preliminary data.</text>
</comment>
<name>A0A1F6YH80_9BACT</name>